<dbReference type="AlphaFoldDB" id="A0A0B6YFD0"/>
<name>A0A0B6YFD0_9EUPU</name>
<evidence type="ECO:0000313" key="2">
    <source>
        <dbReference type="EMBL" id="CEK54907.1"/>
    </source>
</evidence>
<feature type="region of interest" description="Disordered" evidence="1">
    <location>
        <begin position="1"/>
        <end position="25"/>
    </location>
</feature>
<sequence length="103" mass="11481">QLENLRPRPVPVSRANRSMRGHTLPGGVCVNEYDSNFSHVSKPDQDTSLFHLTQKYDLAPLLINLPQDKTLKDMIELSEMSVDISMVGIPVVPSSPRGKMPQI</sequence>
<feature type="non-terminal residue" evidence="2">
    <location>
        <position position="103"/>
    </location>
</feature>
<organism evidence="2">
    <name type="scientific">Arion vulgaris</name>
    <dbReference type="NCBI Taxonomy" id="1028688"/>
    <lineage>
        <taxon>Eukaryota</taxon>
        <taxon>Metazoa</taxon>
        <taxon>Spiralia</taxon>
        <taxon>Lophotrochozoa</taxon>
        <taxon>Mollusca</taxon>
        <taxon>Gastropoda</taxon>
        <taxon>Heterobranchia</taxon>
        <taxon>Euthyneura</taxon>
        <taxon>Panpulmonata</taxon>
        <taxon>Eupulmonata</taxon>
        <taxon>Stylommatophora</taxon>
        <taxon>Helicina</taxon>
        <taxon>Arionoidea</taxon>
        <taxon>Arionidae</taxon>
        <taxon>Arion</taxon>
    </lineage>
</organism>
<proteinExistence type="predicted"/>
<evidence type="ECO:0000256" key="1">
    <source>
        <dbReference type="SAM" id="MobiDB-lite"/>
    </source>
</evidence>
<gene>
    <name evidence="2" type="primary">ORF23894</name>
</gene>
<dbReference type="EMBL" id="HACG01008042">
    <property type="protein sequence ID" value="CEK54907.1"/>
    <property type="molecule type" value="Transcribed_RNA"/>
</dbReference>
<accession>A0A0B6YFD0</accession>
<feature type="non-terminal residue" evidence="2">
    <location>
        <position position="1"/>
    </location>
</feature>
<protein>
    <submittedName>
        <fullName evidence="2">Uncharacterized protein</fullName>
    </submittedName>
</protein>
<reference evidence="2" key="1">
    <citation type="submission" date="2014-12" db="EMBL/GenBank/DDBJ databases">
        <title>Insight into the proteome of Arion vulgaris.</title>
        <authorList>
            <person name="Aradska J."/>
            <person name="Bulat T."/>
            <person name="Smidak R."/>
            <person name="Sarate P."/>
            <person name="Gangsoo J."/>
            <person name="Sialana F."/>
            <person name="Bilban M."/>
            <person name="Lubec G."/>
        </authorList>
    </citation>
    <scope>NUCLEOTIDE SEQUENCE</scope>
    <source>
        <tissue evidence="2">Skin</tissue>
    </source>
</reference>